<keyword evidence="1" id="KW-0812">Transmembrane</keyword>
<evidence type="ECO:0000256" key="1">
    <source>
        <dbReference type="SAM" id="Phobius"/>
    </source>
</evidence>
<protein>
    <submittedName>
        <fullName evidence="2">Uncharacterized protein</fullName>
    </submittedName>
</protein>
<accession>A0A2G3DTH3</accession>
<comment type="caution">
    <text evidence="2">The sequence shown here is derived from an EMBL/GenBank/DDBJ whole genome shotgun (WGS) entry which is preliminary data.</text>
</comment>
<proteinExistence type="predicted"/>
<keyword evidence="1" id="KW-0472">Membrane</keyword>
<reference evidence="2 3" key="1">
    <citation type="submission" date="2017-10" db="EMBL/GenBank/DDBJ databases">
        <title>Resolving the taxonomy of Roseburia spp., Eubacterium rectale and Agathobacter spp. through phylogenomic analysis.</title>
        <authorList>
            <person name="Sheridan P.O."/>
            <person name="Walker A.W."/>
            <person name="Duncan S.H."/>
            <person name="Scott K.P."/>
            <person name="Toole P.W.O."/>
            <person name="Luis P."/>
            <person name="Flint H.J."/>
        </authorList>
    </citation>
    <scope>NUCLEOTIDE SEQUENCE [LARGE SCALE GENOMIC DNA]</scope>
    <source>
        <strain evidence="2 3">JK626</strain>
    </source>
</reference>
<sequence>MRKIKHQILSILAACILFYSMGITGYAYNYEDYDRIEDDGTILVDRKEHPNVTCQVSLTVLYPQKLFQEGTFSWFFTAENVDVPEGYSFGPNNLSEFCYQNRWENAKRLDKNIGTGTLLHYTFFIEPGTYNFSTNSYLDFAVLTPDLEYPGRVEGATEEEFEANKVRYPVTVTESTHSIKLYAIFATNTQFVEENVQEFAEYAKEISGNNNDEQLDDVTIESNSSLGDKEDTDSNTDYVIDSVVYEETTNENHTKETDKKSLPIVPLIGIVALVGVTIFIKKKL</sequence>
<name>A0A2G3DTH3_9FIRM</name>
<dbReference type="EMBL" id="PDYF01000028">
    <property type="protein sequence ID" value="PHU34318.1"/>
    <property type="molecule type" value="Genomic_DNA"/>
</dbReference>
<reference evidence="2 3" key="2">
    <citation type="submission" date="2017-10" db="EMBL/GenBank/DDBJ databases">
        <authorList>
            <person name="Banno H."/>
            <person name="Chua N.-H."/>
        </authorList>
    </citation>
    <scope>NUCLEOTIDE SEQUENCE [LARGE SCALE GENOMIC DNA]</scope>
    <source>
        <strain evidence="2 3">JK626</strain>
    </source>
</reference>
<dbReference type="Proteomes" id="UP000225889">
    <property type="component" value="Unassembled WGS sequence"/>
</dbReference>
<gene>
    <name evidence="2" type="ORF">CSX01_10895</name>
</gene>
<organism evidence="2 3">
    <name type="scientific">Pseudobutyrivibrio ruminis</name>
    <dbReference type="NCBI Taxonomy" id="46206"/>
    <lineage>
        <taxon>Bacteria</taxon>
        <taxon>Bacillati</taxon>
        <taxon>Bacillota</taxon>
        <taxon>Clostridia</taxon>
        <taxon>Lachnospirales</taxon>
        <taxon>Lachnospiraceae</taxon>
        <taxon>Pseudobutyrivibrio</taxon>
    </lineage>
</organism>
<dbReference type="RefSeq" id="WP_099392418.1">
    <property type="nucleotide sequence ID" value="NZ_PDYF01000028.1"/>
</dbReference>
<keyword evidence="1" id="KW-1133">Transmembrane helix</keyword>
<evidence type="ECO:0000313" key="3">
    <source>
        <dbReference type="Proteomes" id="UP000225889"/>
    </source>
</evidence>
<evidence type="ECO:0000313" key="2">
    <source>
        <dbReference type="EMBL" id="PHU34318.1"/>
    </source>
</evidence>
<feature type="transmembrane region" description="Helical" evidence="1">
    <location>
        <begin position="262"/>
        <end position="280"/>
    </location>
</feature>
<dbReference type="AlphaFoldDB" id="A0A2G3DTH3"/>